<evidence type="ECO:0000313" key="3">
    <source>
        <dbReference type="Proteomes" id="UP000566995"/>
    </source>
</evidence>
<dbReference type="AlphaFoldDB" id="A0A7W7KPZ8"/>
<proteinExistence type="predicted"/>
<name>A0A7W7KPZ8_PSENT</name>
<sequence>MKCTGIGFWLALVCLVLLQGCGSSPTVRYEKLEDAGSSEAKDQSVLEPGAFKFSFRKTDIVITAPDKDKGPDSFGVQTIPGDVGTLYTISRVKTLFSDTSLTMTKVDGTNLIDSLGVEVVDERVSNIKAGADVITATIALAALFDNGQKGANVTPPVGKDGITYPIRIDTLPLLRSTFHRPTGIESSEITDLGFKRSLGDRVSDGSNQSEPNDKRCVKRSGDTYFTCTNVDVGLMKYTVYLDDPAPGTVPYTELNSSESGVLGKDTSYFYASSCRPAVIEVDVGGVTKTVQLVVADPYYLDVYKFPGKATFKARSTCGFDVTQEASKSDSTADIINAVSDGVKKVKSAKKNGDGNSGSGQAGAVTK</sequence>
<evidence type="ECO:0000256" key="1">
    <source>
        <dbReference type="SAM" id="MobiDB-lite"/>
    </source>
</evidence>
<organism evidence="2 3">
    <name type="scientific">Pseudomonas nitroreducens</name>
    <dbReference type="NCBI Taxonomy" id="46680"/>
    <lineage>
        <taxon>Bacteria</taxon>
        <taxon>Pseudomonadati</taxon>
        <taxon>Pseudomonadota</taxon>
        <taxon>Gammaproteobacteria</taxon>
        <taxon>Pseudomonadales</taxon>
        <taxon>Pseudomonadaceae</taxon>
        <taxon>Pseudomonas</taxon>
    </lineage>
</organism>
<gene>
    <name evidence="2" type="ORF">HNP46_005741</name>
</gene>
<evidence type="ECO:0000313" key="2">
    <source>
        <dbReference type="EMBL" id="MBB4866834.1"/>
    </source>
</evidence>
<protein>
    <recommendedName>
        <fullName evidence="4">Lipoprotein</fullName>
    </recommendedName>
</protein>
<comment type="caution">
    <text evidence="2">The sequence shown here is derived from an EMBL/GenBank/DDBJ whole genome shotgun (WGS) entry which is preliminary data.</text>
</comment>
<accession>A0A7W7KPZ8</accession>
<dbReference type="PROSITE" id="PS51257">
    <property type="entry name" value="PROKAR_LIPOPROTEIN"/>
    <property type="match status" value="1"/>
</dbReference>
<dbReference type="Proteomes" id="UP000566995">
    <property type="component" value="Unassembled WGS sequence"/>
</dbReference>
<evidence type="ECO:0008006" key="4">
    <source>
        <dbReference type="Google" id="ProtNLM"/>
    </source>
</evidence>
<feature type="region of interest" description="Disordered" evidence="1">
    <location>
        <begin position="346"/>
        <end position="366"/>
    </location>
</feature>
<dbReference type="EMBL" id="JACHLI010000032">
    <property type="protein sequence ID" value="MBB4866834.1"/>
    <property type="molecule type" value="Genomic_DNA"/>
</dbReference>
<reference evidence="2 3" key="1">
    <citation type="submission" date="2020-08" db="EMBL/GenBank/DDBJ databases">
        <title>Functional genomics of gut bacteria from endangered species of beetles.</title>
        <authorList>
            <person name="Carlos-Shanley C."/>
        </authorList>
    </citation>
    <scope>NUCLEOTIDE SEQUENCE [LARGE SCALE GENOMIC DNA]</scope>
    <source>
        <strain evidence="2 3">S00179</strain>
    </source>
</reference>
<dbReference type="RefSeq" id="WP_184595719.1">
    <property type="nucleotide sequence ID" value="NZ_JACHLI010000032.1"/>
</dbReference>